<reference evidence="2" key="1">
    <citation type="submission" date="2014-09" db="EMBL/GenBank/DDBJ databases">
        <authorList>
            <person name="Magalhaes I.L.F."/>
            <person name="Oliveira U."/>
            <person name="Santos F.R."/>
            <person name="Vidigal T.H.D.A."/>
            <person name="Brescovit A.D."/>
            <person name="Santos A.J."/>
        </authorList>
    </citation>
    <scope>NUCLEOTIDE SEQUENCE</scope>
    <source>
        <tissue evidence="2">Shoot tissue taken approximately 20 cm above the soil surface</tissue>
    </source>
</reference>
<sequence length="39" mass="4498">MKYCLHIMMSHAALCLPTFLLYFVLIFPVISLDASFFIS</sequence>
<keyword evidence="1" id="KW-0472">Membrane</keyword>
<dbReference type="EMBL" id="GBRH01168219">
    <property type="protein sequence ID" value="JAE29677.1"/>
    <property type="molecule type" value="Transcribed_RNA"/>
</dbReference>
<dbReference type="AlphaFoldDB" id="A0A0A9GYT8"/>
<protein>
    <submittedName>
        <fullName evidence="2">Uncharacterized protein</fullName>
    </submittedName>
</protein>
<proteinExistence type="predicted"/>
<feature type="transmembrane region" description="Helical" evidence="1">
    <location>
        <begin position="12"/>
        <end position="38"/>
    </location>
</feature>
<organism evidence="2">
    <name type="scientific">Arundo donax</name>
    <name type="common">Giant reed</name>
    <name type="synonym">Donax arundinaceus</name>
    <dbReference type="NCBI Taxonomy" id="35708"/>
    <lineage>
        <taxon>Eukaryota</taxon>
        <taxon>Viridiplantae</taxon>
        <taxon>Streptophyta</taxon>
        <taxon>Embryophyta</taxon>
        <taxon>Tracheophyta</taxon>
        <taxon>Spermatophyta</taxon>
        <taxon>Magnoliopsida</taxon>
        <taxon>Liliopsida</taxon>
        <taxon>Poales</taxon>
        <taxon>Poaceae</taxon>
        <taxon>PACMAD clade</taxon>
        <taxon>Arundinoideae</taxon>
        <taxon>Arundineae</taxon>
        <taxon>Arundo</taxon>
    </lineage>
</organism>
<evidence type="ECO:0000256" key="1">
    <source>
        <dbReference type="SAM" id="Phobius"/>
    </source>
</evidence>
<evidence type="ECO:0000313" key="2">
    <source>
        <dbReference type="EMBL" id="JAE29677.1"/>
    </source>
</evidence>
<accession>A0A0A9GYT8</accession>
<reference evidence="2" key="2">
    <citation type="journal article" date="2015" name="Data Brief">
        <title>Shoot transcriptome of the giant reed, Arundo donax.</title>
        <authorList>
            <person name="Barrero R.A."/>
            <person name="Guerrero F.D."/>
            <person name="Moolhuijzen P."/>
            <person name="Goolsby J.A."/>
            <person name="Tidwell J."/>
            <person name="Bellgard S.E."/>
            <person name="Bellgard M.I."/>
        </authorList>
    </citation>
    <scope>NUCLEOTIDE SEQUENCE</scope>
    <source>
        <tissue evidence="2">Shoot tissue taken approximately 20 cm above the soil surface</tissue>
    </source>
</reference>
<name>A0A0A9GYT8_ARUDO</name>
<keyword evidence="1" id="KW-1133">Transmembrane helix</keyword>
<keyword evidence="1" id="KW-0812">Transmembrane</keyword>